<evidence type="ECO:0000256" key="3">
    <source>
        <dbReference type="ARBA" id="ARBA00022521"/>
    </source>
</evidence>
<evidence type="ECO:0000256" key="14">
    <source>
        <dbReference type="HAMAP-Rule" id="MF_04036"/>
    </source>
</evidence>
<dbReference type="Proteomes" id="UP000243849">
    <property type="component" value="Segment"/>
</dbReference>
<keyword evidence="10 14" id="KW-0472">Membrane</keyword>
<keyword evidence="8 14" id="KW-1043">Host membrane</keyword>
<dbReference type="PROSITE" id="PS52025">
    <property type="entry name" value="GL_BHV"/>
    <property type="match status" value="1"/>
</dbReference>
<evidence type="ECO:0000256" key="8">
    <source>
        <dbReference type="ARBA" id="ARBA00022870"/>
    </source>
</evidence>
<dbReference type="GO" id="GO:0020002">
    <property type="term" value="C:host cell plasma membrane"/>
    <property type="evidence" value="ECO:0007669"/>
    <property type="project" value="UniProtKB-SubCell"/>
</dbReference>
<evidence type="ECO:0000256" key="6">
    <source>
        <dbReference type="ARBA" id="ARBA00022812"/>
    </source>
</evidence>
<evidence type="ECO:0000256" key="2">
    <source>
        <dbReference type="ARBA" id="ARBA00022511"/>
    </source>
</evidence>
<sequence length="243" mass="28214">MTEQCVQITRNCSGELDLNELDINEGTENHSLVDPKKISTIIKYEPPKYLFNIKLLKNSSFLNDSLLLRNNVQQVRTLLTLMKTDADTWSQVFRGYELCHGRDVLHTCVGENNTCATYNLRTLSYNPSPFTENVVGFELQKTSMNLNLTILIMLRNDFNNQSKVVRLPITSVAFFDALFNIIEFYRLNTESNINILTELAHYGYTFPELQVHRPILIVREHYKKHEIRNGTHYNTTYLNVTTQ</sequence>
<evidence type="ECO:0000256" key="5">
    <source>
        <dbReference type="ARBA" id="ARBA00022729"/>
    </source>
</evidence>
<organism evidence="15 16">
    <name type="scientific">Suid betaherpesvirus 2</name>
    <dbReference type="NCBI Taxonomy" id="1608255"/>
    <lineage>
        <taxon>Viruses</taxon>
        <taxon>Duplodnaviria</taxon>
        <taxon>Heunggongvirae</taxon>
        <taxon>Peploviricota</taxon>
        <taxon>Herviviricetes</taxon>
        <taxon>Herpesvirales</taxon>
        <taxon>Orthoherpesviridae</taxon>
        <taxon>Betaherpesvirinae</taxon>
        <taxon>Roseolovirus</taxon>
        <taxon>Roseolovirus suidbeta2</taxon>
    </lineage>
</organism>
<dbReference type="GO" id="GO:0046718">
    <property type="term" value="P:symbiont entry into host cell"/>
    <property type="evidence" value="ECO:0007669"/>
    <property type="project" value="UniProtKB-KW"/>
</dbReference>
<dbReference type="GO" id="GO:0055036">
    <property type="term" value="C:virion membrane"/>
    <property type="evidence" value="ECO:0007669"/>
    <property type="project" value="UniProtKB-SubCell"/>
</dbReference>
<accession>U3GTH0</accession>
<dbReference type="GO" id="GO:0044177">
    <property type="term" value="C:host cell Golgi apparatus"/>
    <property type="evidence" value="ECO:0007669"/>
    <property type="project" value="UniProtKB-SubCell"/>
</dbReference>
<evidence type="ECO:0000256" key="7">
    <source>
        <dbReference type="ARBA" id="ARBA00022844"/>
    </source>
</evidence>
<dbReference type="GO" id="GO:0019064">
    <property type="term" value="P:fusion of virus membrane with host plasma membrane"/>
    <property type="evidence" value="ECO:0007669"/>
    <property type="project" value="UniProtKB-UniRule"/>
</dbReference>
<evidence type="ECO:0000256" key="11">
    <source>
        <dbReference type="ARBA" id="ARBA00023157"/>
    </source>
</evidence>
<keyword evidence="4 14" id="KW-1162">Viral penetration into host cytoplasm</keyword>
<keyword evidence="13 14" id="KW-1160">Virus entry into host cell</keyword>
<gene>
    <name evidence="15" type="primary">U82</name>
    <name evidence="14" type="synonym">gL</name>
</gene>
<keyword evidence="16" id="KW-1185">Reference proteome</keyword>
<keyword evidence="3 14" id="KW-1169">Fusion of virus membrane with host cell membrane</keyword>
<evidence type="ECO:0000256" key="9">
    <source>
        <dbReference type="ARBA" id="ARBA00022879"/>
    </source>
</evidence>
<comment type="subcellular location">
    <subcellularLocation>
        <location evidence="14">Virion membrane</location>
        <topology evidence="14">Peripheral membrane protein</topology>
        <orientation evidence="14">Extracellular side</orientation>
    </subcellularLocation>
    <subcellularLocation>
        <location evidence="14">Host cell membrane</location>
        <topology evidence="14">Peripheral membrane protein</topology>
        <orientation evidence="14">Extracellular side</orientation>
    </subcellularLocation>
    <subcellularLocation>
        <location evidence="14">Host Golgi apparatus</location>
        <location evidence="14">Host trans-Golgi network</location>
    </subcellularLocation>
    <text evidence="14">gL associates with the extravirion surface through its binding to gH. During virion morphogenesis, this protein probably accumulates in the host trans-Golgi where secondary envelopment occurs.</text>
</comment>
<dbReference type="EMBL" id="KF017583">
    <property type="protein sequence ID" value="AGT99272.1"/>
    <property type="molecule type" value="Genomic_DNA"/>
</dbReference>
<evidence type="ECO:0000313" key="15">
    <source>
        <dbReference type="EMBL" id="AGT99272.1"/>
    </source>
</evidence>
<dbReference type="KEGG" id="vg:16747467"/>
<proteinExistence type="inferred from homology"/>
<comment type="subunit">
    <text evidence="14">Interacts with glycoprotein H (gH); this interaction is necessary for the correct processing and cell surface expression of gH.</text>
</comment>
<dbReference type="Pfam" id="PF01801">
    <property type="entry name" value="Cytomega_gL"/>
    <property type="match status" value="1"/>
</dbReference>
<evidence type="ECO:0000256" key="12">
    <source>
        <dbReference type="ARBA" id="ARBA00023180"/>
    </source>
</evidence>
<protein>
    <recommendedName>
        <fullName evidence="14">Envelope glycoprotein L</fullName>
        <shortName evidence="14">gL</shortName>
    </recommendedName>
</protein>
<keyword evidence="1 14" id="KW-1168">Fusion of virus membrane with host membrane</keyword>
<dbReference type="InterPro" id="IPR002689">
    <property type="entry name" value="Cytomegalo_gL"/>
</dbReference>
<keyword evidence="11" id="KW-1015">Disulfide bond</keyword>
<evidence type="ECO:0000256" key="1">
    <source>
        <dbReference type="ARBA" id="ARBA00022506"/>
    </source>
</evidence>
<dbReference type="HAMAP" id="MF_04036">
    <property type="entry name" value="HSV_GL_betahv"/>
    <property type="match status" value="1"/>
</dbReference>
<keyword evidence="7 14" id="KW-0946">Virion</keyword>
<evidence type="ECO:0000256" key="4">
    <source>
        <dbReference type="ARBA" id="ARBA00022595"/>
    </source>
</evidence>
<keyword evidence="12 14" id="KW-0325">Glycoprotein</keyword>
<keyword evidence="5" id="KW-0732">Signal</keyword>
<evidence type="ECO:0000313" key="16">
    <source>
        <dbReference type="Proteomes" id="UP000243849"/>
    </source>
</evidence>
<evidence type="ECO:0000256" key="13">
    <source>
        <dbReference type="ARBA" id="ARBA00023296"/>
    </source>
</evidence>
<keyword evidence="6 14" id="KW-1040">Host Golgi apparatus</keyword>
<dbReference type="GeneID" id="16747467"/>
<reference evidence="15 16" key="1">
    <citation type="submission" date="2013-05" db="EMBL/GenBank/DDBJ databases">
        <title>Genome organization and molecular characterization of porcine cytomegalovirus.</title>
        <authorList>
            <person name="Gu W."/>
            <person name="Zhou L."/>
            <person name="Ge X."/>
            <person name="Guo X."/>
            <person name="Yang H."/>
        </authorList>
    </citation>
    <scope>NUCLEOTIDE SEQUENCE [LARGE SCALE GENOMIC DNA]</scope>
    <source>
        <strain evidence="15 16">BJ09</strain>
    </source>
</reference>
<dbReference type="RefSeq" id="YP_008493017.1">
    <property type="nucleotide sequence ID" value="NC_022233.1"/>
</dbReference>
<dbReference type="GO" id="GO:0019031">
    <property type="term" value="C:viral envelope"/>
    <property type="evidence" value="ECO:0007669"/>
    <property type="project" value="UniProtKB-UniRule"/>
</dbReference>
<keyword evidence="9 14" id="KW-0261">Viral envelope protein</keyword>
<comment type="function">
    <text evidence="14">The heterodimer glycoprotein H-glycoprotein L is required for the fusion of viral and plasma membranes leading to virus entry into the host cell. Acts as a functional inhibitor of gH and maintains gH in an inhibited form. Upon binding to host integrins, gL dissociates from gH leading to activation of the viral fusion glycoproteins gB and gH.</text>
</comment>
<keyword evidence="2 14" id="KW-1032">Host cell membrane</keyword>
<name>U3GTH0_9BETA</name>
<evidence type="ECO:0000256" key="10">
    <source>
        <dbReference type="ARBA" id="ARBA00023136"/>
    </source>
</evidence>